<dbReference type="InterPro" id="IPR057081">
    <property type="entry name" value="PH_N"/>
</dbReference>
<evidence type="ECO:0000259" key="2">
    <source>
        <dbReference type="Pfam" id="PF23074"/>
    </source>
</evidence>
<dbReference type="InterPro" id="IPR057082">
    <property type="entry name" value="PH_C"/>
</dbReference>
<feature type="compositionally biased region" description="Pro residues" evidence="1">
    <location>
        <begin position="192"/>
        <end position="201"/>
    </location>
</feature>
<dbReference type="Proteomes" id="UP001152607">
    <property type="component" value="Unassembled WGS sequence"/>
</dbReference>
<keyword evidence="5" id="KW-1185">Reference proteome</keyword>
<evidence type="ECO:0000313" key="5">
    <source>
        <dbReference type="Proteomes" id="UP001152607"/>
    </source>
</evidence>
<feature type="domain" description="PH" evidence="2">
    <location>
        <begin position="332"/>
        <end position="449"/>
    </location>
</feature>
<dbReference type="Pfam" id="PF23076">
    <property type="entry name" value="PH_FT_C"/>
    <property type="match status" value="1"/>
</dbReference>
<sequence length="572" mass="65040">MADWRLLDYARKAEEAASGLSVFLSEIPEYSRDITGDIAELFAISNALRVLHEDLDLRAYGRNSGRIFRDLDICLSSLGFTLDDVTKMFGESKRKARQHPGAFPGTPPYAQLWEDACDDLSEQGLSLPVRLQMYRTYLQGMSEALKGDADDHEIDVVRGRLAKLVKRQEPVVDYFARPQPIDVRAYGNAPRTPQPYPPPSSSRPQFDRYTTYPGYQGNHPPPPPPRSPGFRHVHPPPPPPPPPAPIPGPAPGQRSSWYGMGDIPFVPPMVPEVPESPTISTASSHTQSTHSSDSGGPVPHWAMRIFDGRHSSIPFQTLGQPTRCLGRDEPSAIEFLDTDGFIKVLELPFEATAVWVRLYWRAEDNRARILFLTMDQSGRRMRYCLPLTGLKFVRTESCLQLCRVNRQDGQLDLWANLRFTLYERMVLLYCTMAAMKCQDKVPTPHGLEDFFQPGEKEEFGGEIQDSRYLHAFRIFRDRDSGCVRFEATPRRGPLKTIPIWTAFVTQYIGHRKWMKRVGQCTVQFREFHPYVFCDGYKLSKGSSGKYQITFTTPQDCKLFMEIFHSIRVNTSV</sequence>
<dbReference type="Pfam" id="PF23074">
    <property type="entry name" value="PH_FT_N"/>
    <property type="match status" value="1"/>
</dbReference>
<feature type="compositionally biased region" description="Low complexity" evidence="1">
    <location>
        <begin position="272"/>
        <end position="294"/>
    </location>
</feature>
<dbReference type="OrthoDB" id="5345571at2759"/>
<dbReference type="AlphaFoldDB" id="A0A9W4XTM5"/>
<name>A0A9W4XTM5_9PLEO</name>
<feature type="region of interest" description="Disordered" evidence="1">
    <location>
        <begin position="183"/>
        <end position="298"/>
    </location>
</feature>
<gene>
    <name evidence="4" type="ORF">PDIGIT_LOCUS13395</name>
</gene>
<feature type="domain" description="PH" evidence="3">
    <location>
        <begin position="456"/>
        <end position="566"/>
    </location>
</feature>
<organism evidence="4 5">
    <name type="scientific">Periconia digitata</name>
    <dbReference type="NCBI Taxonomy" id="1303443"/>
    <lineage>
        <taxon>Eukaryota</taxon>
        <taxon>Fungi</taxon>
        <taxon>Dikarya</taxon>
        <taxon>Ascomycota</taxon>
        <taxon>Pezizomycotina</taxon>
        <taxon>Dothideomycetes</taxon>
        <taxon>Pleosporomycetidae</taxon>
        <taxon>Pleosporales</taxon>
        <taxon>Massarineae</taxon>
        <taxon>Periconiaceae</taxon>
        <taxon>Periconia</taxon>
    </lineage>
</organism>
<comment type="caution">
    <text evidence="4">The sequence shown here is derived from an EMBL/GenBank/DDBJ whole genome shotgun (WGS) entry which is preliminary data.</text>
</comment>
<accession>A0A9W4XTM5</accession>
<evidence type="ECO:0000313" key="4">
    <source>
        <dbReference type="EMBL" id="CAI6340220.1"/>
    </source>
</evidence>
<feature type="compositionally biased region" description="Pro residues" evidence="1">
    <location>
        <begin position="235"/>
        <end position="250"/>
    </location>
</feature>
<evidence type="ECO:0000256" key="1">
    <source>
        <dbReference type="SAM" id="MobiDB-lite"/>
    </source>
</evidence>
<proteinExistence type="predicted"/>
<dbReference type="EMBL" id="CAOQHR010000010">
    <property type="protein sequence ID" value="CAI6340220.1"/>
    <property type="molecule type" value="Genomic_DNA"/>
</dbReference>
<protein>
    <submittedName>
        <fullName evidence="4">Uncharacterized protein</fullName>
    </submittedName>
</protein>
<reference evidence="4" key="1">
    <citation type="submission" date="2023-01" db="EMBL/GenBank/DDBJ databases">
        <authorList>
            <person name="Van Ghelder C."/>
            <person name="Rancurel C."/>
        </authorList>
    </citation>
    <scope>NUCLEOTIDE SEQUENCE</scope>
    <source>
        <strain evidence="4">CNCM I-4278</strain>
    </source>
</reference>
<evidence type="ECO:0000259" key="3">
    <source>
        <dbReference type="Pfam" id="PF23076"/>
    </source>
</evidence>
<dbReference type="SUPFAM" id="SSF101447">
    <property type="entry name" value="Formin homology 2 domain (FH2 domain)"/>
    <property type="match status" value="1"/>
</dbReference>